<evidence type="ECO:0000313" key="3">
    <source>
        <dbReference type="Proteomes" id="UP001597094"/>
    </source>
</evidence>
<feature type="signal peptide" evidence="1">
    <location>
        <begin position="1"/>
        <end position="20"/>
    </location>
</feature>
<evidence type="ECO:0008006" key="4">
    <source>
        <dbReference type="Google" id="ProtNLM"/>
    </source>
</evidence>
<organism evidence="2 3">
    <name type="scientific">Pontibacter rugosus</name>
    <dbReference type="NCBI Taxonomy" id="1745966"/>
    <lineage>
        <taxon>Bacteria</taxon>
        <taxon>Pseudomonadati</taxon>
        <taxon>Bacteroidota</taxon>
        <taxon>Cytophagia</taxon>
        <taxon>Cytophagales</taxon>
        <taxon>Hymenobacteraceae</taxon>
        <taxon>Pontibacter</taxon>
    </lineage>
</organism>
<keyword evidence="3" id="KW-1185">Reference proteome</keyword>
<dbReference type="PROSITE" id="PS51257">
    <property type="entry name" value="PROKAR_LIPOPROTEIN"/>
    <property type="match status" value="1"/>
</dbReference>
<gene>
    <name evidence="2" type="ORF">ACFQ2O_21025</name>
</gene>
<dbReference type="EMBL" id="JBHTLD010000352">
    <property type="protein sequence ID" value="MFD1188704.1"/>
    <property type="molecule type" value="Genomic_DNA"/>
</dbReference>
<keyword evidence="1" id="KW-0732">Signal</keyword>
<proteinExistence type="predicted"/>
<reference evidence="3" key="1">
    <citation type="journal article" date="2019" name="Int. J. Syst. Evol. Microbiol.">
        <title>The Global Catalogue of Microorganisms (GCM) 10K type strain sequencing project: providing services to taxonomists for standard genome sequencing and annotation.</title>
        <authorList>
            <consortium name="The Broad Institute Genomics Platform"/>
            <consortium name="The Broad Institute Genome Sequencing Center for Infectious Disease"/>
            <person name="Wu L."/>
            <person name="Ma J."/>
        </authorList>
    </citation>
    <scope>NUCLEOTIDE SEQUENCE [LARGE SCALE GENOMIC DNA]</scope>
    <source>
        <strain evidence="3">JCM 31319</strain>
    </source>
</reference>
<sequence length="339" mass="37251">MKKTFTWASTILTCLLLATACNQENSASSPIAPEENTDTLSVATPDTAVVPAPDTVSTVTAAPDTTASTTVYPGPTPLAGAILPGKRIIAYYGNPLSKRMGILGELPPDQMLARLDEEVANWSKADPATPVQPALHAIVVTAQGHPSAGGKYRLRMSNKMIDDVLEMAKKRDAIVFLDVQVGHSTLQEELPQLEKYLKLPHVHLGIDAEFSMKGGHVPGRKIGTFDAVDINYATQYLAGLVKDNQLPPKLLIVHRFTQGMITNSANITLRPEVQVVMHMDGWGHPALKKDTFRRYIKNEPVQFTGFKIFYKNDLKKSPRLMTPEEILALEPTPLYIQYQ</sequence>
<evidence type="ECO:0000313" key="2">
    <source>
        <dbReference type="EMBL" id="MFD1188704.1"/>
    </source>
</evidence>
<accession>A0ABW3SUV2</accession>
<comment type="caution">
    <text evidence="2">The sequence shown here is derived from an EMBL/GenBank/DDBJ whole genome shotgun (WGS) entry which is preliminary data.</text>
</comment>
<protein>
    <recommendedName>
        <fullName evidence="4">Lipoprotein</fullName>
    </recommendedName>
</protein>
<name>A0ABW3SUV2_9BACT</name>
<evidence type="ECO:0000256" key="1">
    <source>
        <dbReference type="SAM" id="SignalP"/>
    </source>
</evidence>
<feature type="chain" id="PRO_5047265956" description="Lipoprotein" evidence="1">
    <location>
        <begin position="21"/>
        <end position="339"/>
    </location>
</feature>
<dbReference type="Proteomes" id="UP001597094">
    <property type="component" value="Unassembled WGS sequence"/>
</dbReference>
<dbReference type="RefSeq" id="WP_377532736.1">
    <property type="nucleotide sequence ID" value="NZ_JBHTLD010000352.1"/>
</dbReference>